<organism evidence="5 6">
    <name type="scientific">Capsicum annuum</name>
    <name type="common">Capsicum pepper</name>
    <dbReference type="NCBI Taxonomy" id="4072"/>
    <lineage>
        <taxon>Eukaryota</taxon>
        <taxon>Viridiplantae</taxon>
        <taxon>Streptophyta</taxon>
        <taxon>Embryophyta</taxon>
        <taxon>Tracheophyta</taxon>
        <taxon>Spermatophyta</taxon>
        <taxon>Magnoliopsida</taxon>
        <taxon>eudicotyledons</taxon>
        <taxon>Gunneridae</taxon>
        <taxon>Pentapetalae</taxon>
        <taxon>asterids</taxon>
        <taxon>lamiids</taxon>
        <taxon>Solanales</taxon>
        <taxon>Solanaceae</taxon>
        <taxon>Solanoideae</taxon>
        <taxon>Capsiceae</taxon>
        <taxon>Capsicum</taxon>
    </lineage>
</organism>
<dbReference type="InterPro" id="IPR039361">
    <property type="entry name" value="Cyclin"/>
</dbReference>
<reference evidence="5 6" key="1">
    <citation type="journal article" date="2014" name="Nat. Genet.">
        <title>Genome sequence of the hot pepper provides insights into the evolution of pungency in Capsicum species.</title>
        <authorList>
            <person name="Kim S."/>
            <person name="Park M."/>
            <person name="Yeom S.I."/>
            <person name="Kim Y.M."/>
            <person name="Lee J.M."/>
            <person name="Lee H.A."/>
            <person name="Seo E."/>
            <person name="Choi J."/>
            <person name="Cheong K."/>
            <person name="Kim K.T."/>
            <person name="Jung K."/>
            <person name="Lee G.W."/>
            <person name="Oh S.K."/>
            <person name="Bae C."/>
            <person name="Kim S.B."/>
            <person name="Lee H.Y."/>
            <person name="Kim S.Y."/>
            <person name="Kim M.S."/>
            <person name="Kang B.C."/>
            <person name="Jo Y.D."/>
            <person name="Yang H.B."/>
            <person name="Jeong H.J."/>
            <person name="Kang W.H."/>
            <person name="Kwon J.K."/>
            <person name="Shin C."/>
            <person name="Lim J.Y."/>
            <person name="Park J.H."/>
            <person name="Huh J.H."/>
            <person name="Kim J.S."/>
            <person name="Kim B.D."/>
            <person name="Cohen O."/>
            <person name="Paran I."/>
            <person name="Suh M.C."/>
            <person name="Lee S.B."/>
            <person name="Kim Y.K."/>
            <person name="Shin Y."/>
            <person name="Noh S.J."/>
            <person name="Park J."/>
            <person name="Seo Y.S."/>
            <person name="Kwon S.Y."/>
            <person name="Kim H.A."/>
            <person name="Park J.M."/>
            <person name="Kim H.J."/>
            <person name="Choi S.B."/>
            <person name="Bosland P.W."/>
            <person name="Reeves G."/>
            <person name="Jo S.H."/>
            <person name="Lee B.W."/>
            <person name="Cho H.T."/>
            <person name="Choi H.S."/>
            <person name="Lee M.S."/>
            <person name="Yu Y."/>
            <person name="Do Choi Y."/>
            <person name="Park B.S."/>
            <person name="van Deynze A."/>
            <person name="Ashrafi H."/>
            <person name="Hill T."/>
            <person name="Kim W.T."/>
            <person name="Pai H.S."/>
            <person name="Ahn H.K."/>
            <person name="Yeam I."/>
            <person name="Giovannoni J.J."/>
            <person name="Rose J.K."/>
            <person name="Sorensen I."/>
            <person name="Lee S.J."/>
            <person name="Kim R.W."/>
            <person name="Choi I.Y."/>
            <person name="Choi B.S."/>
            <person name="Lim J.S."/>
            <person name="Lee Y.H."/>
            <person name="Choi D."/>
        </authorList>
    </citation>
    <scope>NUCLEOTIDE SEQUENCE [LARGE SCALE GENOMIC DNA]</scope>
    <source>
        <strain evidence="6">cv. CM334</strain>
    </source>
</reference>
<dbReference type="GO" id="GO:0000082">
    <property type="term" value="P:G1/S transition of mitotic cell cycle"/>
    <property type="evidence" value="ECO:0000318"/>
    <property type="project" value="GO_Central"/>
</dbReference>
<evidence type="ECO:0000256" key="3">
    <source>
        <dbReference type="RuleBase" id="RU000383"/>
    </source>
</evidence>
<proteinExistence type="inferred from homology"/>
<evidence type="ECO:0000259" key="4">
    <source>
        <dbReference type="SMART" id="SM00385"/>
    </source>
</evidence>
<comment type="caution">
    <text evidence="5">The sequence shown here is derived from an EMBL/GenBank/DDBJ whole genome shotgun (WGS) entry which is preliminary data.</text>
</comment>
<dbReference type="SUPFAM" id="SSF47954">
    <property type="entry name" value="Cyclin-like"/>
    <property type="match status" value="2"/>
</dbReference>
<evidence type="ECO:0000313" key="6">
    <source>
        <dbReference type="Proteomes" id="UP000222542"/>
    </source>
</evidence>
<gene>
    <name evidence="5" type="ORF">T459_08969</name>
</gene>
<keyword evidence="6" id="KW-1185">Reference proteome</keyword>
<feature type="domain" description="Cyclin-like" evidence="4">
    <location>
        <begin position="167"/>
        <end position="249"/>
    </location>
</feature>
<dbReference type="GO" id="GO:0003676">
    <property type="term" value="F:nucleic acid binding"/>
    <property type="evidence" value="ECO:0007669"/>
    <property type="project" value="InterPro"/>
</dbReference>
<name>A0A2G2ZY05_CAPAN</name>
<accession>A0A2G2ZY05</accession>
<dbReference type="GO" id="GO:0005634">
    <property type="term" value="C:nucleus"/>
    <property type="evidence" value="ECO:0000318"/>
    <property type="project" value="GO_Central"/>
</dbReference>
<dbReference type="InterPro" id="IPR036915">
    <property type="entry name" value="Cyclin-like_sf"/>
</dbReference>
<dbReference type="InterPro" id="IPR036397">
    <property type="entry name" value="RNaseH_sf"/>
</dbReference>
<dbReference type="EMBL" id="AYRZ02000003">
    <property type="protein sequence ID" value="PHT86863.1"/>
    <property type="molecule type" value="Genomic_DNA"/>
</dbReference>
<dbReference type="InterPro" id="IPR006671">
    <property type="entry name" value="Cyclin_N"/>
</dbReference>
<keyword evidence="2" id="KW-0131">Cell cycle</keyword>
<evidence type="ECO:0000256" key="1">
    <source>
        <dbReference type="ARBA" id="ARBA00022618"/>
    </source>
</evidence>
<keyword evidence="3" id="KW-0195">Cyclin</keyword>
<protein>
    <submittedName>
        <fullName evidence="5">Cyclin-B2-4</fullName>
    </submittedName>
</protein>
<dbReference type="PANTHER" id="PTHR10177">
    <property type="entry name" value="CYCLINS"/>
    <property type="match status" value="1"/>
</dbReference>
<dbReference type="STRING" id="4072.A0A2G2ZY05"/>
<dbReference type="Pfam" id="PF00134">
    <property type="entry name" value="Cyclin_N"/>
    <property type="match status" value="1"/>
</dbReference>
<reference evidence="5 6" key="2">
    <citation type="journal article" date="2017" name="Genome Biol.">
        <title>New reference genome sequences of hot pepper reveal the massive evolution of plant disease-resistance genes by retroduplication.</title>
        <authorList>
            <person name="Kim S."/>
            <person name="Park J."/>
            <person name="Yeom S.I."/>
            <person name="Kim Y.M."/>
            <person name="Seo E."/>
            <person name="Kim K.T."/>
            <person name="Kim M.S."/>
            <person name="Lee J.M."/>
            <person name="Cheong K."/>
            <person name="Shin H.S."/>
            <person name="Kim S.B."/>
            <person name="Han K."/>
            <person name="Lee J."/>
            <person name="Park M."/>
            <person name="Lee H.A."/>
            <person name="Lee H.Y."/>
            <person name="Lee Y."/>
            <person name="Oh S."/>
            <person name="Lee J.H."/>
            <person name="Choi E."/>
            <person name="Choi E."/>
            <person name="Lee S.E."/>
            <person name="Jeon J."/>
            <person name="Kim H."/>
            <person name="Choi G."/>
            <person name="Song H."/>
            <person name="Lee J."/>
            <person name="Lee S.C."/>
            <person name="Kwon J.K."/>
            <person name="Lee H.Y."/>
            <person name="Koo N."/>
            <person name="Hong Y."/>
            <person name="Kim R.W."/>
            <person name="Kang W.H."/>
            <person name="Huh J.H."/>
            <person name="Kang B.C."/>
            <person name="Yang T.J."/>
            <person name="Lee Y.H."/>
            <person name="Bennetzen J.L."/>
            <person name="Choi D."/>
        </authorList>
    </citation>
    <scope>NUCLEOTIDE SEQUENCE [LARGE SCALE GENOMIC DNA]</scope>
    <source>
        <strain evidence="6">cv. CM334</strain>
    </source>
</reference>
<dbReference type="Gramene" id="PHT86863">
    <property type="protein sequence ID" value="PHT86863"/>
    <property type="gene ID" value="T459_08969"/>
</dbReference>
<dbReference type="AlphaFoldDB" id="A0A2G2ZY05"/>
<evidence type="ECO:0000313" key="5">
    <source>
        <dbReference type="EMBL" id="PHT86863.1"/>
    </source>
</evidence>
<dbReference type="GO" id="GO:0051301">
    <property type="term" value="P:cell division"/>
    <property type="evidence" value="ECO:0007669"/>
    <property type="project" value="UniProtKB-KW"/>
</dbReference>
<dbReference type="GO" id="GO:0000307">
    <property type="term" value="C:cyclin-dependent protein kinase holoenzyme complex"/>
    <property type="evidence" value="ECO:0000318"/>
    <property type="project" value="GO_Central"/>
</dbReference>
<dbReference type="SMART" id="SM00385">
    <property type="entry name" value="CYCLIN"/>
    <property type="match status" value="1"/>
</dbReference>
<comment type="similarity">
    <text evidence="3">Belongs to the cyclin family.</text>
</comment>
<dbReference type="Gene3D" id="1.10.472.10">
    <property type="entry name" value="Cyclin-like"/>
    <property type="match status" value="1"/>
</dbReference>
<dbReference type="GO" id="GO:0016538">
    <property type="term" value="F:cyclin-dependent protein serine/threonine kinase regulator activity"/>
    <property type="evidence" value="ECO:0000318"/>
    <property type="project" value="GO_Central"/>
</dbReference>
<dbReference type="Gene3D" id="3.30.420.10">
    <property type="entry name" value="Ribonuclease H-like superfamily/Ribonuclease H"/>
    <property type="match status" value="1"/>
</dbReference>
<keyword evidence="1" id="KW-0132">Cell division</keyword>
<feature type="non-terminal residue" evidence="5">
    <location>
        <position position="290"/>
    </location>
</feature>
<evidence type="ECO:0000256" key="2">
    <source>
        <dbReference type="ARBA" id="ARBA00023306"/>
    </source>
</evidence>
<sequence length="290" mass="33507">MLRFYVLDFSGSWVDHLPLIEFVYNNSYHARIGMAPFEALYGRRGRFSIGWFDIGEVGLYGTDLVHRAIEKVKVIWDRLKTIPICQKFYADARNKANVVNKIPPVLIHRSITRKLAAQIANKQQKSAVEITKPPILVAPITEHYKATGYSDVPMFVQHTKAIMEEIDRMVHYKFELIKETLYLTMNLFDRFLAVQLVIRKKLQLVGIIALLLTYKYEEVSVTVVEDLILISDKAYARKEVLKMVELVSFFFIKLCLVEYEMLRFLLSMLATATVFTAQVTLGVSREWNAS</sequence>
<dbReference type="Proteomes" id="UP000222542">
    <property type="component" value="Unassembled WGS sequence"/>
</dbReference>
<dbReference type="InterPro" id="IPR013763">
    <property type="entry name" value="Cyclin-like_dom"/>
</dbReference>
<dbReference type="GO" id="GO:0005737">
    <property type="term" value="C:cytoplasm"/>
    <property type="evidence" value="ECO:0000318"/>
    <property type="project" value="GO_Central"/>
</dbReference>